<evidence type="ECO:0000313" key="1">
    <source>
        <dbReference type="EMBL" id="MFB5683493.1"/>
    </source>
</evidence>
<dbReference type="PANTHER" id="PTHR37816">
    <property type="entry name" value="YALI0E33011P"/>
    <property type="match status" value="1"/>
</dbReference>
<evidence type="ECO:0000313" key="2">
    <source>
        <dbReference type="Proteomes" id="UP001580407"/>
    </source>
</evidence>
<accession>A0ABV5BCR3</accession>
<gene>
    <name evidence="1" type="ORF">ACE3NQ_21480</name>
</gene>
<dbReference type="Pfam" id="PF10662">
    <property type="entry name" value="PduV-EutP"/>
    <property type="match status" value="1"/>
</dbReference>
<dbReference type="InterPro" id="IPR052922">
    <property type="entry name" value="Cytidylate_Kinase-2"/>
</dbReference>
<dbReference type="RefSeq" id="WP_375527283.1">
    <property type="nucleotide sequence ID" value="NZ_JBHILM010000027.1"/>
</dbReference>
<comment type="caution">
    <text evidence="1">The sequence shown here is derived from an EMBL/GenBank/DDBJ whole genome shotgun (WGS) entry which is preliminary data.</text>
</comment>
<dbReference type="InterPro" id="IPR027417">
    <property type="entry name" value="P-loop_NTPase"/>
</dbReference>
<keyword evidence="2" id="KW-1185">Reference proteome</keyword>
<organism evidence="1 2">
    <name type="scientific">Paenibacillus terreus</name>
    <dbReference type="NCBI Taxonomy" id="1387834"/>
    <lineage>
        <taxon>Bacteria</taxon>
        <taxon>Bacillati</taxon>
        <taxon>Bacillota</taxon>
        <taxon>Bacilli</taxon>
        <taxon>Bacillales</taxon>
        <taxon>Paenibacillaceae</taxon>
        <taxon>Paenibacillus</taxon>
    </lineage>
</organism>
<reference evidence="1 2" key="1">
    <citation type="submission" date="2024-09" db="EMBL/GenBank/DDBJ databases">
        <authorList>
            <person name="Ruan L."/>
        </authorList>
    </citation>
    <scope>NUCLEOTIDE SEQUENCE [LARGE SCALE GENOMIC DNA]</scope>
    <source>
        <strain evidence="1 2">D33</strain>
    </source>
</reference>
<name>A0ABV5BCR3_9BACL</name>
<dbReference type="PANTHER" id="PTHR37816:SF3">
    <property type="entry name" value="MODULATES DNA TOPOLOGY"/>
    <property type="match status" value="1"/>
</dbReference>
<proteinExistence type="predicted"/>
<dbReference type="InterPro" id="IPR012381">
    <property type="entry name" value="EutP_PduV"/>
</dbReference>
<dbReference type="NCBIfam" id="NF005994">
    <property type="entry name" value="PRK08118.1"/>
    <property type="match status" value="1"/>
</dbReference>
<sequence length="171" mass="20326">MKKIILIGSGGSGKSTLAQKLGEILFIEVYHLDAIFWKPGWIATPKEEQKAVQKELTSRKSWIIDGNYGSTMDIRLQAADTIIFLDLSKWVCLYRVLKRRFQYRNKKREDMGEGCEERIDFRFLRWVWEYPEKHKPQILEKLNRLSKEKEIIILKSRNDVQELLERVKLLK</sequence>
<dbReference type="Proteomes" id="UP001580407">
    <property type="component" value="Unassembled WGS sequence"/>
</dbReference>
<dbReference type="SUPFAM" id="SSF52540">
    <property type="entry name" value="P-loop containing nucleoside triphosphate hydrolases"/>
    <property type="match status" value="1"/>
</dbReference>
<dbReference type="Gene3D" id="3.40.50.300">
    <property type="entry name" value="P-loop containing nucleotide triphosphate hydrolases"/>
    <property type="match status" value="1"/>
</dbReference>
<protein>
    <submittedName>
        <fullName evidence="1">DNA topology modulation protein</fullName>
    </submittedName>
</protein>
<dbReference type="EMBL" id="JBHILM010000027">
    <property type="protein sequence ID" value="MFB5683493.1"/>
    <property type="molecule type" value="Genomic_DNA"/>
</dbReference>